<gene>
    <name evidence="1" type="ORF">GNZ13_38930</name>
</gene>
<reference evidence="1 2" key="1">
    <citation type="submission" date="2019-11" db="EMBL/GenBank/DDBJ databases">
        <title>Metabolism of dissolved organic matter in forest soils.</title>
        <authorList>
            <person name="Cyle K.T."/>
            <person name="Wilhelm R.C."/>
            <person name="Martinez C.E."/>
        </authorList>
    </citation>
    <scope>NUCLEOTIDE SEQUENCE [LARGE SCALE GENOMIC DNA]</scope>
    <source>
        <strain evidence="1 2">5N</strain>
    </source>
</reference>
<dbReference type="Pfam" id="PF13557">
    <property type="entry name" value="Phenol_MetA_deg"/>
    <property type="match status" value="1"/>
</dbReference>
<dbReference type="AlphaFoldDB" id="A0A972SLR0"/>
<organism evidence="1 2">
    <name type="scientific">Paraburkholderia elongata</name>
    <dbReference type="NCBI Taxonomy" id="2675747"/>
    <lineage>
        <taxon>Bacteria</taxon>
        <taxon>Pseudomonadati</taxon>
        <taxon>Pseudomonadota</taxon>
        <taxon>Betaproteobacteria</taxon>
        <taxon>Burkholderiales</taxon>
        <taxon>Burkholderiaceae</taxon>
        <taxon>Paraburkholderia</taxon>
    </lineage>
</organism>
<keyword evidence="2" id="KW-1185">Reference proteome</keyword>
<evidence type="ECO:0000313" key="2">
    <source>
        <dbReference type="Proteomes" id="UP000655523"/>
    </source>
</evidence>
<sequence>MKPVRRWRHSVNIREQRAEIRFGAIYKGALQATRPLGIVLAVAACFASPLGATEGGGSSYAPGVNTVWSGMMPPPGLYGYVYLSNYNAAHTLDQHGDDKSGIENFNLHVQAASIRVDLVYPRAKFLGADVESRIALPYIKGNVEFNAMTPRGPLYRSGRASGFGDLTLSPLLLGWHGTSLHQIAGLDIFAPTGDYDKSRLFNPSRHYWSVGPWYAFTVFAGDRWEFNGKAIYLFNFRNDATDYTSGQELNLDYDAAYNINRTWQLGVSGYVYRQITNDKQGGGIAPVDGNKGQVLSIGPFVKFQGGKTWGVVVKWQHETFVRNRSRGDRIWLQAAAKF</sequence>
<comment type="caution">
    <text evidence="1">The sequence shown here is derived from an EMBL/GenBank/DDBJ whole genome shotgun (WGS) entry which is preliminary data.</text>
</comment>
<accession>A0A972SLR0</accession>
<proteinExistence type="predicted"/>
<evidence type="ECO:0000313" key="1">
    <source>
        <dbReference type="EMBL" id="NPT60373.1"/>
    </source>
</evidence>
<dbReference type="Proteomes" id="UP000655523">
    <property type="component" value="Unassembled WGS sequence"/>
</dbReference>
<name>A0A972SLR0_9BURK</name>
<dbReference type="InterPro" id="IPR025737">
    <property type="entry name" value="FApF"/>
</dbReference>
<dbReference type="EMBL" id="WOEZ01000217">
    <property type="protein sequence ID" value="NPT60373.1"/>
    <property type="molecule type" value="Genomic_DNA"/>
</dbReference>
<protein>
    <submittedName>
        <fullName evidence="1">Phenol degradation protein meta</fullName>
    </submittedName>
</protein>
<dbReference type="RefSeq" id="WP_172175153.1">
    <property type="nucleotide sequence ID" value="NZ_WOEZ01000217.1"/>
</dbReference>